<proteinExistence type="predicted"/>
<comment type="caution">
    <text evidence="2">The sequence shown here is derived from an EMBL/GenBank/DDBJ whole genome shotgun (WGS) entry which is preliminary data.</text>
</comment>
<protein>
    <submittedName>
        <fullName evidence="2">Uncharacterized protein</fullName>
    </submittedName>
</protein>
<dbReference type="RefSeq" id="WP_370563565.1">
    <property type="nucleotide sequence ID" value="NZ_JBFWIB010000004.1"/>
</dbReference>
<name>A0ABV4HNV9_9GAMM</name>
<evidence type="ECO:0000313" key="2">
    <source>
        <dbReference type="EMBL" id="MEZ0474406.1"/>
    </source>
</evidence>
<feature type="region of interest" description="Disordered" evidence="1">
    <location>
        <begin position="1"/>
        <end position="82"/>
    </location>
</feature>
<gene>
    <name evidence="2" type="ORF">AB6713_07220</name>
</gene>
<dbReference type="Proteomes" id="UP001566331">
    <property type="component" value="Unassembled WGS sequence"/>
</dbReference>
<keyword evidence="3" id="KW-1185">Reference proteome</keyword>
<evidence type="ECO:0000256" key="1">
    <source>
        <dbReference type="SAM" id="MobiDB-lite"/>
    </source>
</evidence>
<dbReference type="EMBL" id="JBFWIC010000007">
    <property type="protein sequence ID" value="MEZ0474406.1"/>
    <property type="molecule type" value="Genomic_DNA"/>
</dbReference>
<feature type="compositionally biased region" description="Basic and acidic residues" evidence="1">
    <location>
        <begin position="1"/>
        <end position="22"/>
    </location>
</feature>
<evidence type="ECO:0000313" key="3">
    <source>
        <dbReference type="Proteomes" id="UP001566331"/>
    </source>
</evidence>
<accession>A0ABV4HNV9</accession>
<organism evidence="2 3">
    <name type="scientific">Luteimonas salinilitoris</name>
    <dbReference type="NCBI Taxonomy" id="3237697"/>
    <lineage>
        <taxon>Bacteria</taxon>
        <taxon>Pseudomonadati</taxon>
        <taxon>Pseudomonadota</taxon>
        <taxon>Gammaproteobacteria</taxon>
        <taxon>Lysobacterales</taxon>
        <taxon>Lysobacteraceae</taxon>
        <taxon>Luteimonas</taxon>
    </lineage>
</organism>
<sequence length="82" mass="8668">MSSDKKRDDGDRTRPAPEETPRHRDRKGPAHTAVNDPKASKGSEFARGGNLPGESNDPSLVHGPTRTRRVPPDAGDDGNGGG</sequence>
<reference evidence="2 3" key="1">
    <citation type="submission" date="2024-07" db="EMBL/GenBank/DDBJ databases">
        <title>Luteimonas salilacus sp. nov., isolated from the shore soil of Salt Lake in Tibet of China.</title>
        <authorList>
            <person name="Zhang X."/>
            <person name="Li A."/>
        </authorList>
    </citation>
    <scope>NUCLEOTIDE SEQUENCE [LARGE SCALE GENOMIC DNA]</scope>
    <source>
        <strain evidence="2 3">B3-2-R+30</strain>
    </source>
</reference>